<dbReference type="InterPro" id="IPR000182">
    <property type="entry name" value="GNAT_dom"/>
</dbReference>
<dbReference type="PROSITE" id="PS51186">
    <property type="entry name" value="GNAT"/>
    <property type="match status" value="1"/>
</dbReference>
<feature type="domain" description="N-acetyltransferase" evidence="1">
    <location>
        <begin position="58"/>
        <end position="244"/>
    </location>
</feature>
<dbReference type="Gene3D" id="3.40.630.30">
    <property type="match status" value="1"/>
</dbReference>
<dbReference type="Pfam" id="PF00583">
    <property type="entry name" value="Acetyltransf_1"/>
    <property type="match status" value="1"/>
</dbReference>
<gene>
    <name evidence="2" type="ORF">SDC9_64699</name>
</gene>
<name>A0A644XVF7_9ZZZZ</name>
<dbReference type="InterPro" id="IPR016181">
    <property type="entry name" value="Acyl_CoA_acyltransferase"/>
</dbReference>
<evidence type="ECO:0000259" key="1">
    <source>
        <dbReference type="PROSITE" id="PS51186"/>
    </source>
</evidence>
<dbReference type="SUPFAM" id="SSF55729">
    <property type="entry name" value="Acyl-CoA N-acyltransferases (Nat)"/>
    <property type="match status" value="1"/>
</dbReference>
<proteinExistence type="predicted"/>
<comment type="caution">
    <text evidence="2">The sequence shown here is derived from an EMBL/GenBank/DDBJ whole genome shotgun (WGS) entry which is preliminary data.</text>
</comment>
<dbReference type="AlphaFoldDB" id="A0A644XVF7"/>
<accession>A0A644XVF7</accession>
<reference evidence="2" key="1">
    <citation type="submission" date="2019-08" db="EMBL/GenBank/DDBJ databases">
        <authorList>
            <person name="Kucharzyk K."/>
            <person name="Murdoch R.W."/>
            <person name="Higgins S."/>
            <person name="Loffler F."/>
        </authorList>
    </citation>
    <scope>NUCLEOTIDE SEQUENCE</scope>
</reference>
<dbReference type="GO" id="GO:0016747">
    <property type="term" value="F:acyltransferase activity, transferring groups other than amino-acyl groups"/>
    <property type="evidence" value="ECO:0007669"/>
    <property type="project" value="InterPro"/>
</dbReference>
<dbReference type="CDD" id="cd04301">
    <property type="entry name" value="NAT_SF"/>
    <property type="match status" value="1"/>
</dbReference>
<organism evidence="2">
    <name type="scientific">bioreactor metagenome</name>
    <dbReference type="NCBI Taxonomy" id="1076179"/>
    <lineage>
        <taxon>unclassified sequences</taxon>
        <taxon>metagenomes</taxon>
        <taxon>ecological metagenomes</taxon>
    </lineage>
</organism>
<sequence>MTVSVTLNIARSGRVVKRVSEKTMIVFLPYRWYNTKNALPRTLRAELPKAGKEIAMPIEIKPLTPDLAETFAELLGGVDFSATPHWSSCFCRSYYLDCPMEEWMARSAAQNRAESFQEIQSGKMTGYLAFENGECVGWCSANDAKEFRRIYSDIQPYCGDKKVGCTICYVVRTDMRQKGVARALLKQAVSDFAANGYDAMIALPFDSKDTPQKRYRGTLQMYLDAGYREIASEGTVHVLWLDLR</sequence>
<evidence type="ECO:0000313" key="2">
    <source>
        <dbReference type="EMBL" id="MPM18293.1"/>
    </source>
</evidence>
<protein>
    <recommendedName>
        <fullName evidence="1">N-acetyltransferase domain-containing protein</fullName>
    </recommendedName>
</protein>
<dbReference type="EMBL" id="VSSQ01002955">
    <property type="protein sequence ID" value="MPM18293.1"/>
    <property type="molecule type" value="Genomic_DNA"/>
</dbReference>